<dbReference type="SUPFAM" id="SSF81338">
    <property type="entry name" value="Aquaporin-like"/>
    <property type="match status" value="1"/>
</dbReference>
<sequence>MNRYVFEMIGVSGCHINPAITLGVYCSEGKEGRWQIGRLGLGLTLVLVHIVCIHSDKQR</sequence>
<evidence type="ECO:0000313" key="5">
    <source>
        <dbReference type="EMBL" id="RGV55846.1"/>
    </source>
</evidence>
<dbReference type="PROSITE" id="PS00221">
    <property type="entry name" value="MIP"/>
    <property type="match status" value="1"/>
</dbReference>
<evidence type="ECO:0000256" key="2">
    <source>
        <dbReference type="ARBA" id="ARBA00022692"/>
    </source>
</evidence>
<reference evidence="5 6" key="1">
    <citation type="submission" date="2018-08" db="EMBL/GenBank/DDBJ databases">
        <title>A genome reference for cultivated species of the human gut microbiota.</title>
        <authorList>
            <person name="Zou Y."/>
            <person name="Xue W."/>
            <person name="Luo G."/>
        </authorList>
    </citation>
    <scope>NUCLEOTIDE SEQUENCE [LARGE SCALE GENOMIC DNA]</scope>
    <source>
        <strain evidence="5 6">AF14-26</strain>
    </source>
</reference>
<keyword evidence="2" id="KW-0812">Transmembrane</keyword>
<gene>
    <name evidence="5" type="ORF">DWW08_08215</name>
</gene>
<accession>A0A412YES8</accession>
<name>A0A412YES8_BACFG</name>
<protein>
    <submittedName>
        <fullName evidence="5">Uncharacterized protein</fullName>
    </submittedName>
</protein>
<dbReference type="InterPro" id="IPR022357">
    <property type="entry name" value="MIP_CS"/>
</dbReference>
<organism evidence="5 6">
    <name type="scientific">Bacteroides fragilis</name>
    <dbReference type="NCBI Taxonomy" id="817"/>
    <lineage>
        <taxon>Bacteria</taxon>
        <taxon>Pseudomonadati</taxon>
        <taxon>Bacteroidota</taxon>
        <taxon>Bacteroidia</taxon>
        <taxon>Bacteroidales</taxon>
        <taxon>Bacteroidaceae</taxon>
        <taxon>Bacteroides</taxon>
    </lineage>
</organism>
<evidence type="ECO:0000256" key="3">
    <source>
        <dbReference type="ARBA" id="ARBA00022989"/>
    </source>
</evidence>
<dbReference type="Proteomes" id="UP000286270">
    <property type="component" value="Unassembled WGS sequence"/>
</dbReference>
<proteinExistence type="predicted"/>
<comment type="caution">
    <text evidence="5">The sequence shown here is derived from an EMBL/GenBank/DDBJ whole genome shotgun (WGS) entry which is preliminary data.</text>
</comment>
<dbReference type="AlphaFoldDB" id="A0A412YES8"/>
<evidence type="ECO:0000256" key="4">
    <source>
        <dbReference type="ARBA" id="ARBA00023136"/>
    </source>
</evidence>
<dbReference type="EMBL" id="QRZH01000005">
    <property type="protein sequence ID" value="RGV55846.1"/>
    <property type="molecule type" value="Genomic_DNA"/>
</dbReference>
<dbReference type="InterPro" id="IPR023271">
    <property type="entry name" value="Aquaporin-like"/>
</dbReference>
<evidence type="ECO:0000313" key="6">
    <source>
        <dbReference type="Proteomes" id="UP000286270"/>
    </source>
</evidence>
<keyword evidence="3" id="KW-1133">Transmembrane helix</keyword>
<evidence type="ECO:0000256" key="1">
    <source>
        <dbReference type="ARBA" id="ARBA00004141"/>
    </source>
</evidence>
<keyword evidence="4" id="KW-0472">Membrane</keyword>
<comment type="subcellular location">
    <subcellularLocation>
        <location evidence="1">Membrane</location>
        <topology evidence="1">Multi-pass membrane protein</topology>
    </subcellularLocation>
</comment>
<dbReference type="GO" id="GO:0016020">
    <property type="term" value="C:membrane"/>
    <property type="evidence" value="ECO:0007669"/>
    <property type="project" value="UniProtKB-SubCell"/>
</dbReference>